<sequence>MDVVFLSLIQSSTTPTIGKHDHLASSSEQVPIAWLNPLEASFQKLLNNKRRFDAKLGDTTVAFIYIIAAGETSSGTPYSTRDDLYWEYPNQIARVLESKKNIRNLEHPPIRINQSLIH</sequence>
<proteinExistence type="predicted"/>
<evidence type="ECO:0000313" key="2">
    <source>
        <dbReference type="Proteomes" id="UP001060085"/>
    </source>
</evidence>
<dbReference type="EMBL" id="CM044707">
    <property type="protein sequence ID" value="KAI5652392.1"/>
    <property type="molecule type" value="Genomic_DNA"/>
</dbReference>
<comment type="caution">
    <text evidence="1">The sequence shown here is derived from an EMBL/GenBank/DDBJ whole genome shotgun (WGS) entry which is preliminary data.</text>
</comment>
<reference evidence="2" key="1">
    <citation type="journal article" date="2023" name="Nat. Plants">
        <title>Single-cell RNA sequencing provides a high-resolution roadmap for understanding the multicellular compartmentation of specialized metabolism.</title>
        <authorList>
            <person name="Sun S."/>
            <person name="Shen X."/>
            <person name="Li Y."/>
            <person name="Li Y."/>
            <person name="Wang S."/>
            <person name="Li R."/>
            <person name="Zhang H."/>
            <person name="Shen G."/>
            <person name="Guo B."/>
            <person name="Wei J."/>
            <person name="Xu J."/>
            <person name="St-Pierre B."/>
            <person name="Chen S."/>
            <person name="Sun C."/>
        </authorList>
    </citation>
    <scope>NUCLEOTIDE SEQUENCE [LARGE SCALE GENOMIC DNA]</scope>
</reference>
<dbReference type="Proteomes" id="UP001060085">
    <property type="component" value="Linkage Group LG07"/>
</dbReference>
<keyword evidence="2" id="KW-1185">Reference proteome</keyword>
<protein>
    <submittedName>
        <fullName evidence="1">Uncharacterized protein</fullName>
    </submittedName>
</protein>
<gene>
    <name evidence="1" type="ORF">M9H77_29579</name>
</gene>
<evidence type="ECO:0000313" key="1">
    <source>
        <dbReference type="EMBL" id="KAI5652392.1"/>
    </source>
</evidence>
<name>A0ACB9ZUT9_CATRO</name>
<organism evidence="1 2">
    <name type="scientific">Catharanthus roseus</name>
    <name type="common">Madagascar periwinkle</name>
    <name type="synonym">Vinca rosea</name>
    <dbReference type="NCBI Taxonomy" id="4058"/>
    <lineage>
        <taxon>Eukaryota</taxon>
        <taxon>Viridiplantae</taxon>
        <taxon>Streptophyta</taxon>
        <taxon>Embryophyta</taxon>
        <taxon>Tracheophyta</taxon>
        <taxon>Spermatophyta</taxon>
        <taxon>Magnoliopsida</taxon>
        <taxon>eudicotyledons</taxon>
        <taxon>Gunneridae</taxon>
        <taxon>Pentapetalae</taxon>
        <taxon>asterids</taxon>
        <taxon>lamiids</taxon>
        <taxon>Gentianales</taxon>
        <taxon>Apocynaceae</taxon>
        <taxon>Rauvolfioideae</taxon>
        <taxon>Vinceae</taxon>
        <taxon>Catharanthinae</taxon>
        <taxon>Catharanthus</taxon>
    </lineage>
</organism>
<accession>A0ACB9ZUT9</accession>